<dbReference type="Gene3D" id="3.40.50.300">
    <property type="entry name" value="P-loop containing nucleotide triphosphate hydrolases"/>
    <property type="match status" value="1"/>
</dbReference>
<evidence type="ECO:0000256" key="4">
    <source>
        <dbReference type="ARBA" id="ARBA00071824"/>
    </source>
</evidence>
<dbReference type="Proteomes" id="UP000886785">
    <property type="component" value="Unassembled WGS sequence"/>
</dbReference>
<evidence type="ECO:0000313" key="7">
    <source>
        <dbReference type="Proteomes" id="UP000886785"/>
    </source>
</evidence>
<dbReference type="AlphaFoldDB" id="A0A9D1J2M3"/>
<accession>A0A9D1J2M3</accession>
<comment type="similarity">
    <text evidence="1">Belongs to the ParA family.</text>
</comment>
<sequence length="260" mass="29112">MRKTIKIAITYEKGGVGKTTTAVNLAAILAERGYHVLLMDLDPQSYATSYYAMYDDERPGINDVMMGRCEAASAIRPTSFDKLDLLPCTYDFKDIETFLMMKTRKQEYTLRDALTGIAENYDFILMDCPPSGNRIKTNALTYADYVLLPTIPDDYAIHGLLCMAQEMVDIRSGVNPGLEVMGVLVTMYERTANKKAYTDALQSQDIFPCFRTVIRKNTALSAAINAHQPINVYARSCNGCVDYMALADEILEKLGRKQDV</sequence>
<organism evidence="6 7">
    <name type="scientific">Candidatus Gallacutalibacter pullicola</name>
    <dbReference type="NCBI Taxonomy" id="2840830"/>
    <lineage>
        <taxon>Bacteria</taxon>
        <taxon>Bacillati</taxon>
        <taxon>Bacillota</taxon>
        <taxon>Clostridia</taxon>
        <taxon>Eubacteriales</taxon>
        <taxon>Candidatus Gallacutalibacter</taxon>
    </lineage>
</organism>
<feature type="domain" description="AAA" evidence="5">
    <location>
        <begin position="6"/>
        <end position="179"/>
    </location>
</feature>
<dbReference type="CDD" id="cd02042">
    <property type="entry name" value="ParAB_family"/>
    <property type="match status" value="1"/>
</dbReference>
<dbReference type="PIRSF" id="PIRSF009320">
    <property type="entry name" value="Nuc_binding_HP_1000"/>
    <property type="match status" value="1"/>
</dbReference>
<evidence type="ECO:0000256" key="2">
    <source>
        <dbReference type="ARBA" id="ARBA00049360"/>
    </source>
</evidence>
<name>A0A9D1J2M3_9FIRM</name>
<dbReference type="Pfam" id="PF13614">
    <property type="entry name" value="AAA_31"/>
    <property type="match status" value="1"/>
</dbReference>
<dbReference type="PANTHER" id="PTHR13696:SF52">
    <property type="entry name" value="PARA FAMILY PROTEIN CT_582"/>
    <property type="match status" value="1"/>
</dbReference>
<evidence type="ECO:0000256" key="1">
    <source>
        <dbReference type="ARBA" id="ARBA00006976"/>
    </source>
</evidence>
<evidence type="ECO:0000256" key="3">
    <source>
        <dbReference type="ARBA" id="ARBA00062323"/>
    </source>
</evidence>
<reference evidence="6" key="2">
    <citation type="journal article" date="2021" name="PeerJ">
        <title>Extensive microbial diversity within the chicken gut microbiome revealed by metagenomics and culture.</title>
        <authorList>
            <person name="Gilroy R."/>
            <person name="Ravi A."/>
            <person name="Getino M."/>
            <person name="Pursley I."/>
            <person name="Horton D.L."/>
            <person name="Alikhan N.F."/>
            <person name="Baker D."/>
            <person name="Gharbi K."/>
            <person name="Hall N."/>
            <person name="Watson M."/>
            <person name="Adriaenssens E.M."/>
            <person name="Foster-Nyarko E."/>
            <person name="Jarju S."/>
            <person name="Secka A."/>
            <person name="Antonio M."/>
            <person name="Oren A."/>
            <person name="Chaudhuri R.R."/>
            <person name="La Ragione R."/>
            <person name="Hildebrand F."/>
            <person name="Pallen M.J."/>
        </authorList>
    </citation>
    <scope>NUCLEOTIDE SEQUENCE</scope>
    <source>
        <strain evidence="6">ChiSjej1B19-7085</strain>
    </source>
</reference>
<dbReference type="SUPFAM" id="SSF52540">
    <property type="entry name" value="P-loop containing nucleoside triphosphate hydrolases"/>
    <property type="match status" value="1"/>
</dbReference>
<evidence type="ECO:0000313" key="6">
    <source>
        <dbReference type="EMBL" id="HIR58405.1"/>
    </source>
</evidence>
<comment type="catalytic activity">
    <reaction evidence="2">
        <text>ATP + H2O = ADP + phosphate + H(+)</text>
        <dbReference type="Rhea" id="RHEA:13065"/>
        <dbReference type="ChEBI" id="CHEBI:15377"/>
        <dbReference type="ChEBI" id="CHEBI:15378"/>
        <dbReference type="ChEBI" id="CHEBI:30616"/>
        <dbReference type="ChEBI" id="CHEBI:43474"/>
        <dbReference type="ChEBI" id="CHEBI:456216"/>
    </reaction>
</comment>
<gene>
    <name evidence="6" type="ORF">IAA54_12170</name>
</gene>
<dbReference type="InterPro" id="IPR027417">
    <property type="entry name" value="P-loop_NTPase"/>
</dbReference>
<dbReference type="InterPro" id="IPR050678">
    <property type="entry name" value="DNA_Partitioning_ATPase"/>
</dbReference>
<protein>
    <recommendedName>
        <fullName evidence="4">Sporulation initiation inhibitor protein Soj</fullName>
    </recommendedName>
</protein>
<dbReference type="EMBL" id="DVHF01000157">
    <property type="protein sequence ID" value="HIR58405.1"/>
    <property type="molecule type" value="Genomic_DNA"/>
</dbReference>
<comment type="subunit">
    <text evidence="3">Dimerizes in the presence of ATP but not ADP; ATP-binding is required for double-stranded (ds)DNA-binding. Interacts with DnaA.</text>
</comment>
<dbReference type="FunFam" id="3.40.50.300:FF:000285">
    <property type="entry name" value="Sporulation initiation inhibitor Soj"/>
    <property type="match status" value="1"/>
</dbReference>
<dbReference type="PANTHER" id="PTHR13696">
    <property type="entry name" value="P-LOOP CONTAINING NUCLEOSIDE TRIPHOSPHATE HYDROLASE"/>
    <property type="match status" value="1"/>
</dbReference>
<comment type="caution">
    <text evidence="6">The sequence shown here is derived from an EMBL/GenBank/DDBJ whole genome shotgun (WGS) entry which is preliminary data.</text>
</comment>
<proteinExistence type="inferred from homology"/>
<evidence type="ECO:0000259" key="5">
    <source>
        <dbReference type="Pfam" id="PF13614"/>
    </source>
</evidence>
<dbReference type="InterPro" id="IPR025669">
    <property type="entry name" value="AAA_dom"/>
</dbReference>
<reference evidence="6" key="1">
    <citation type="submission" date="2020-10" db="EMBL/GenBank/DDBJ databases">
        <authorList>
            <person name="Gilroy R."/>
        </authorList>
    </citation>
    <scope>NUCLEOTIDE SEQUENCE</scope>
    <source>
        <strain evidence="6">ChiSjej1B19-7085</strain>
    </source>
</reference>